<dbReference type="InterPro" id="IPR022203">
    <property type="entry name" value="DUF3727"/>
</dbReference>
<comment type="caution">
    <text evidence="1">The sequence shown here is derived from an EMBL/GenBank/DDBJ whole genome shotgun (WGS) entry which is preliminary data.</text>
</comment>
<gene>
    <name evidence="1" type="ORF">OLEA9_A080303</name>
</gene>
<keyword evidence="2" id="KW-1185">Reference proteome</keyword>
<dbReference type="PANTHER" id="PTHR36061">
    <property type="match status" value="1"/>
</dbReference>
<proteinExistence type="predicted"/>
<accession>A0A8S0U529</accession>
<dbReference type="OrthoDB" id="1675690at2759"/>
<protein>
    <submittedName>
        <fullName evidence="1">BTB POZ domain TNFAIP</fullName>
    </submittedName>
</protein>
<dbReference type="Gramene" id="OE9A080303T1">
    <property type="protein sequence ID" value="OE9A080303C1"/>
    <property type="gene ID" value="OE9A080303"/>
</dbReference>
<dbReference type="PANTHER" id="PTHR36061:SF3">
    <property type="entry name" value="OS04G0692200 PROTEIN"/>
    <property type="match status" value="1"/>
</dbReference>
<evidence type="ECO:0000313" key="1">
    <source>
        <dbReference type="EMBL" id="CAA3013602.1"/>
    </source>
</evidence>
<dbReference type="AlphaFoldDB" id="A0A8S0U529"/>
<dbReference type="Proteomes" id="UP000594638">
    <property type="component" value="Unassembled WGS sequence"/>
</dbReference>
<dbReference type="Pfam" id="PF12527">
    <property type="entry name" value="DUF3727"/>
    <property type="match status" value="1"/>
</dbReference>
<name>A0A8S0U529_OLEEU</name>
<sequence length="96" mass="10611">MKNVDNAADNGQDVDGLPTEGVEIACFHLDGSLYMIYIPSDLLLFVVLKDENGALQIADDEHLDDPAIISAIDEETEFNELVEEETALLESLFGRR</sequence>
<reference evidence="1 2" key="1">
    <citation type="submission" date="2019-12" db="EMBL/GenBank/DDBJ databases">
        <authorList>
            <person name="Alioto T."/>
            <person name="Alioto T."/>
            <person name="Gomez Garrido J."/>
        </authorList>
    </citation>
    <scope>NUCLEOTIDE SEQUENCE [LARGE SCALE GENOMIC DNA]</scope>
</reference>
<organism evidence="1 2">
    <name type="scientific">Olea europaea subsp. europaea</name>
    <dbReference type="NCBI Taxonomy" id="158383"/>
    <lineage>
        <taxon>Eukaryota</taxon>
        <taxon>Viridiplantae</taxon>
        <taxon>Streptophyta</taxon>
        <taxon>Embryophyta</taxon>
        <taxon>Tracheophyta</taxon>
        <taxon>Spermatophyta</taxon>
        <taxon>Magnoliopsida</taxon>
        <taxon>eudicotyledons</taxon>
        <taxon>Gunneridae</taxon>
        <taxon>Pentapetalae</taxon>
        <taxon>asterids</taxon>
        <taxon>lamiids</taxon>
        <taxon>Lamiales</taxon>
        <taxon>Oleaceae</taxon>
        <taxon>Oleeae</taxon>
        <taxon>Olea</taxon>
    </lineage>
</organism>
<dbReference type="EMBL" id="CACTIH010007444">
    <property type="protein sequence ID" value="CAA3013602.1"/>
    <property type="molecule type" value="Genomic_DNA"/>
</dbReference>
<evidence type="ECO:0000313" key="2">
    <source>
        <dbReference type="Proteomes" id="UP000594638"/>
    </source>
</evidence>